<proteinExistence type="predicted"/>
<accession>A0A8S5LAA0</accession>
<evidence type="ECO:0000313" key="1">
    <source>
        <dbReference type="EMBL" id="DAD66817.1"/>
    </source>
</evidence>
<reference evidence="1" key="1">
    <citation type="journal article" date="2021" name="Proc. Natl. Acad. Sci. U.S.A.">
        <title>A Catalog of Tens of Thousands of Viruses from Human Metagenomes Reveals Hidden Associations with Chronic Diseases.</title>
        <authorList>
            <person name="Tisza M.J."/>
            <person name="Buck C.B."/>
        </authorList>
    </citation>
    <scope>NUCLEOTIDE SEQUENCE</scope>
    <source>
        <strain evidence="1">CtFNZ2</strain>
    </source>
</reference>
<dbReference type="EMBL" id="BK014663">
    <property type="protein sequence ID" value="DAD66817.1"/>
    <property type="molecule type" value="Genomic_DNA"/>
</dbReference>
<protein>
    <submittedName>
        <fullName evidence="1">Transcriptional regulator, ArpU family</fullName>
    </submittedName>
</protein>
<dbReference type="InterPro" id="IPR006524">
    <property type="entry name" value="ArpU-like"/>
</dbReference>
<sequence length="153" mass="17637">MRKLDKRATKEKVVTILSAYKQLKKIAGEEFVTKVTATYSFEPRSYTGAVNKPLEKYIERQMTAQKMVEDIERGINQVSNAYLRQLLIMKYCKNYDSDIAIYVTLDMSESEFYRELERALLYFAECFKSGSLLVFEGGVGIDELLLDLGELTK</sequence>
<name>A0A8S5LAA0_9CAUD</name>
<dbReference type="NCBIfam" id="TIGR01637">
    <property type="entry name" value="phage_arpU"/>
    <property type="match status" value="1"/>
</dbReference>
<organism evidence="1">
    <name type="scientific">Siphoviridae sp. ctFNZ2</name>
    <dbReference type="NCBI Taxonomy" id="2823572"/>
    <lineage>
        <taxon>Viruses</taxon>
        <taxon>Duplodnaviria</taxon>
        <taxon>Heunggongvirae</taxon>
        <taxon>Uroviricota</taxon>
        <taxon>Caudoviricetes</taxon>
    </lineage>
</organism>